<evidence type="ECO:0000256" key="1">
    <source>
        <dbReference type="SAM" id="Phobius"/>
    </source>
</evidence>
<dbReference type="EMBL" id="JAVBVO010000005">
    <property type="protein sequence ID" value="MDZ5760070.1"/>
    <property type="molecule type" value="Genomic_DNA"/>
</dbReference>
<comment type="caution">
    <text evidence="2">The sequence shown here is derived from an EMBL/GenBank/DDBJ whole genome shotgun (WGS) entry which is preliminary data.</text>
</comment>
<proteinExistence type="predicted"/>
<accession>A0AAW9JTB5</accession>
<dbReference type="RefSeq" id="WP_010053586.1">
    <property type="nucleotide sequence ID" value="NZ_BJOJ01000034.1"/>
</dbReference>
<reference evidence="2" key="1">
    <citation type="submission" date="2023-08" db="EMBL/GenBank/DDBJ databases">
        <title>Genomic characterization of piscicolin 126 produced by Carnobacterium maltaromaticum CM22 strain isolated from salmon (Salmo salar).</title>
        <authorList>
            <person name="Gonzalez-Gragera E."/>
            <person name="Garcia-Lopez J.D."/>
            <person name="Teso-Perez C."/>
            <person name="Gimenez-Hernandez I."/>
            <person name="Peralta-Sanchez J.M."/>
            <person name="Valdivia E."/>
            <person name="Montalban-Lopez M."/>
            <person name="Martin-Platero A.M."/>
            <person name="Banos A."/>
            <person name="Martinez-Bueno M."/>
        </authorList>
    </citation>
    <scope>NUCLEOTIDE SEQUENCE</scope>
    <source>
        <strain evidence="2">CM22</strain>
    </source>
</reference>
<sequence>MTDRDSNYSTYALVGGFIFGAGLTCGYQIAKLVQKKKVIHGDEILDTVKNLFLEEGPIEGSWIELKRVPLRKFAFKTEVYYGGVSRIEEDQLMQYEFIADAHTGSILDLYRI</sequence>
<feature type="transmembrane region" description="Helical" evidence="1">
    <location>
        <begin position="12"/>
        <end position="30"/>
    </location>
</feature>
<keyword evidence="1" id="KW-0812">Transmembrane</keyword>
<protein>
    <recommendedName>
        <fullName evidence="4">PepSY domain-containing protein</fullName>
    </recommendedName>
</protein>
<dbReference type="Proteomes" id="UP001290462">
    <property type="component" value="Unassembled WGS sequence"/>
</dbReference>
<dbReference type="AlphaFoldDB" id="A0AAW9JTB5"/>
<keyword evidence="1" id="KW-0472">Membrane</keyword>
<gene>
    <name evidence="2" type="ORF">RAK27_15650</name>
</gene>
<evidence type="ECO:0008006" key="4">
    <source>
        <dbReference type="Google" id="ProtNLM"/>
    </source>
</evidence>
<organism evidence="2 3">
    <name type="scientific">Carnobacterium maltaromaticum</name>
    <name type="common">Carnobacterium piscicola</name>
    <dbReference type="NCBI Taxonomy" id="2751"/>
    <lineage>
        <taxon>Bacteria</taxon>
        <taxon>Bacillati</taxon>
        <taxon>Bacillota</taxon>
        <taxon>Bacilli</taxon>
        <taxon>Lactobacillales</taxon>
        <taxon>Carnobacteriaceae</taxon>
        <taxon>Carnobacterium</taxon>
    </lineage>
</organism>
<evidence type="ECO:0000313" key="2">
    <source>
        <dbReference type="EMBL" id="MDZ5760070.1"/>
    </source>
</evidence>
<name>A0AAW9JTB5_CARML</name>
<dbReference type="GeneID" id="83606544"/>
<keyword evidence="1" id="KW-1133">Transmembrane helix</keyword>
<evidence type="ECO:0000313" key="3">
    <source>
        <dbReference type="Proteomes" id="UP001290462"/>
    </source>
</evidence>